<name>A0A291MY38_SPHYA</name>
<protein>
    <submittedName>
        <fullName evidence="5">MarR family transcriptional regulator</fullName>
    </submittedName>
</protein>
<dbReference type="PANTHER" id="PTHR33204">
    <property type="entry name" value="TRANSCRIPTIONAL REGULATOR, MARR FAMILY"/>
    <property type="match status" value="1"/>
</dbReference>
<dbReference type="PANTHER" id="PTHR33204:SF39">
    <property type="entry name" value="TRANSCRIPTIONAL REGULATORY PROTEIN"/>
    <property type="match status" value="1"/>
</dbReference>
<proteinExistence type="predicted"/>
<dbReference type="InterPro" id="IPR036390">
    <property type="entry name" value="WH_DNA-bd_sf"/>
</dbReference>
<dbReference type="InterPro" id="IPR002577">
    <property type="entry name" value="HTH_HxlR"/>
</dbReference>
<sequence length="140" mass="15067">MAEAKELEAMRLLLDLLADKWTVPVLAALCAGGGRQRFNAIRREVSAISQKSLATCLRRLEANGLVERYVVTSGELAVEYRVTSLGHTLEEPFGALMAWSGEHSGAVQEARAAYAAKLDPECEDRMGCDSAMAQQALAAA</sequence>
<accession>A0A291MY38</accession>
<evidence type="ECO:0000256" key="1">
    <source>
        <dbReference type="ARBA" id="ARBA00023015"/>
    </source>
</evidence>
<organism evidence="5 6">
    <name type="scientific">Sphingobium yanoikuyae</name>
    <name type="common">Sphingomonas yanoikuyae</name>
    <dbReference type="NCBI Taxonomy" id="13690"/>
    <lineage>
        <taxon>Bacteria</taxon>
        <taxon>Pseudomonadati</taxon>
        <taxon>Pseudomonadota</taxon>
        <taxon>Alphaproteobacteria</taxon>
        <taxon>Sphingomonadales</taxon>
        <taxon>Sphingomonadaceae</taxon>
        <taxon>Sphingobium</taxon>
    </lineage>
</organism>
<dbReference type="Pfam" id="PF01638">
    <property type="entry name" value="HxlR"/>
    <property type="match status" value="1"/>
</dbReference>
<reference evidence="5 6" key="1">
    <citation type="submission" date="2017-10" db="EMBL/GenBank/DDBJ databases">
        <title>Sphingobium yanoikuyae S72.</title>
        <authorList>
            <person name="Sanchez E."/>
            <person name="Bustos P."/>
            <person name="Mendoza P."/>
            <person name="Guo X."/>
            <person name="Mendoza A."/>
        </authorList>
    </citation>
    <scope>NUCLEOTIDE SEQUENCE [LARGE SCALE GENOMIC DNA]</scope>
    <source>
        <strain evidence="5 6">S72</strain>
    </source>
</reference>
<dbReference type="PROSITE" id="PS51118">
    <property type="entry name" value="HTH_HXLR"/>
    <property type="match status" value="1"/>
</dbReference>
<dbReference type="AlphaFoldDB" id="A0A291MY38"/>
<evidence type="ECO:0000259" key="4">
    <source>
        <dbReference type="PROSITE" id="PS51118"/>
    </source>
</evidence>
<evidence type="ECO:0000256" key="2">
    <source>
        <dbReference type="ARBA" id="ARBA00023125"/>
    </source>
</evidence>
<keyword evidence="3" id="KW-0804">Transcription</keyword>
<dbReference type="EMBL" id="CP023741">
    <property type="protein sequence ID" value="ATI80033.1"/>
    <property type="molecule type" value="Genomic_DNA"/>
</dbReference>
<dbReference type="Proteomes" id="UP000219422">
    <property type="component" value="Chromosome"/>
</dbReference>
<feature type="domain" description="HTH hxlR-type" evidence="4">
    <location>
        <begin position="7"/>
        <end position="108"/>
    </location>
</feature>
<dbReference type="GO" id="GO:0003677">
    <property type="term" value="F:DNA binding"/>
    <property type="evidence" value="ECO:0007669"/>
    <property type="project" value="UniProtKB-KW"/>
</dbReference>
<evidence type="ECO:0000313" key="5">
    <source>
        <dbReference type="EMBL" id="ATI80033.1"/>
    </source>
</evidence>
<evidence type="ECO:0000256" key="3">
    <source>
        <dbReference type="ARBA" id="ARBA00023163"/>
    </source>
</evidence>
<dbReference type="SUPFAM" id="SSF46785">
    <property type="entry name" value="Winged helix' DNA-binding domain"/>
    <property type="match status" value="1"/>
</dbReference>
<dbReference type="KEGG" id="sya:A6768_08470"/>
<gene>
    <name evidence="5" type="ORF">A6768_08470</name>
</gene>
<dbReference type="GeneID" id="57776868"/>
<keyword evidence="2" id="KW-0238">DNA-binding</keyword>
<dbReference type="InterPro" id="IPR036388">
    <property type="entry name" value="WH-like_DNA-bd_sf"/>
</dbReference>
<evidence type="ECO:0000313" key="6">
    <source>
        <dbReference type="Proteomes" id="UP000219422"/>
    </source>
</evidence>
<dbReference type="Gene3D" id="1.10.10.10">
    <property type="entry name" value="Winged helix-like DNA-binding domain superfamily/Winged helix DNA-binding domain"/>
    <property type="match status" value="1"/>
</dbReference>
<keyword evidence="1" id="KW-0805">Transcription regulation</keyword>
<dbReference type="RefSeq" id="WP_097383285.1">
    <property type="nucleotide sequence ID" value="NZ_CP023741.1"/>
</dbReference>